<dbReference type="Pfam" id="PF01022">
    <property type="entry name" value="HTH_5"/>
    <property type="match status" value="1"/>
</dbReference>
<evidence type="ECO:0000256" key="2">
    <source>
        <dbReference type="ARBA" id="ARBA00023125"/>
    </source>
</evidence>
<gene>
    <name evidence="5" type="ORF">NX778_18805</name>
</gene>
<evidence type="ECO:0000313" key="5">
    <source>
        <dbReference type="EMBL" id="MCS0660126.1"/>
    </source>
</evidence>
<dbReference type="InterPro" id="IPR036388">
    <property type="entry name" value="WH-like_DNA-bd_sf"/>
</dbReference>
<dbReference type="PROSITE" id="PS50987">
    <property type="entry name" value="HTH_ARSR_2"/>
    <property type="match status" value="1"/>
</dbReference>
<dbReference type="InterPro" id="IPR001845">
    <property type="entry name" value="HTH_ArsR_DNA-bd_dom"/>
</dbReference>
<keyword evidence="1" id="KW-0805">Transcription regulation</keyword>
<evidence type="ECO:0000313" key="6">
    <source>
        <dbReference type="Proteomes" id="UP001204621"/>
    </source>
</evidence>
<dbReference type="InterPro" id="IPR051011">
    <property type="entry name" value="Metal_resp_trans_reg"/>
</dbReference>
<dbReference type="InterPro" id="IPR011991">
    <property type="entry name" value="ArsR-like_HTH"/>
</dbReference>
<dbReference type="RefSeq" id="WP_258813315.1">
    <property type="nucleotide sequence ID" value="NZ_JANUGU010000007.1"/>
</dbReference>
<dbReference type="Gene3D" id="1.10.10.10">
    <property type="entry name" value="Winged helix-like DNA-binding domain superfamily/Winged helix DNA-binding domain"/>
    <property type="match status" value="1"/>
</dbReference>
<evidence type="ECO:0000256" key="1">
    <source>
        <dbReference type="ARBA" id="ARBA00023015"/>
    </source>
</evidence>
<evidence type="ECO:0000259" key="4">
    <source>
        <dbReference type="PROSITE" id="PS50987"/>
    </source>
</evidence>
<keyword evidence="2" id="KW-0238">DNA-binding</keyword>
<dbReference type="SUPFAM" id="SSF46785">
    <property type="entry name" value="Winged helix' DNA-binding domain"/>
    <property type="match status" value="1"/>
</dbReference>
<sequence length="111" mass="12691">MDSTDRKALEQLFEDVSHYFALLSQPTRLKILYAVCQGERTVNDIVAEVESTQANVSRQLNMLYRARILARRKEGSQVYYRIEDERTVELCRMVCGRMASRSGMVVPGVTA</sequence>
<dbReference type="SMART" id="SM00418">
    <property type="entry name" value="HTH_ARSR"/>
    <property type="match status" value="1"/>
</dbReference>
<feature type="domain" description="HTH arsR-type" evidence="4">
    <location>
        <begin position="8"/>
        <end position="102"/>
    </location>
</feature>
<dbReference type="NCBIfam" id="NF033788">
    <property type="entry name" value="HTH_metalloreg"/>
    <property type="match status" value="1"/>
</dbReference>
<keyword evidence="3" id="KW-0804">Transcription</keyword>
<dbReference type="Proteomes" id="UP001204621">
    <property type="component" value="Unassembled WGS sequence"/>
</dbReference>
<name>A0ABT2D2W9_9BURK</name>
<proteinExistence type="predicted"/>
<dbReference type="PRINTS" id="PR00778">
    <property type="entry name" value="HTHARSR"/>
</dbReference>
<accession>A0ABT2D2W9</accession>
<dbReference type="PANTHER" id="PTHR43132:SF9">
    <property type="entry name" value="ARSR FAMILY TRANSCRIPTIONAL REGULATORY PROTEIN"/>
    <property type="match status" value="1"/>
</dbReference>
<protein>
    <submittedName>
        <fullName evidence="5">Metalloregulator ArsR/SmtB family transcription factor</fullName>
    </submittedName>
</protein>
<organism evidence="5 6">
    <name type="scientific">Massilia terrae</name>
    <dbReference type="NCBI Taxonomy" id="1811224"/>
    <lineage>
        <taxon>Bacteria</taxon>
        <taxon>Pseudomonadati</taxon>
        <taxon>Pseudomonadota</taxon>
        <taxon>Betaproteobacteria</taxon>
        <taxon>Burkholderiales</taxon>
        <taxon>Oxalobacteraceae</taxon>
        <taxon>Telluria group</taxon>
        <taxon>Massilia</taxon>
    </lineage>
</organism>
<dbReference type="CDD" id="cd00090">
    <property type="entry name" value="HTH_ARSR"/>
    <property type="match status" value="1"/>
</dbReference>
<reference evidence="5 6" key="1">
    <citation type="submission" date="2022-08" db="EMBL/GenBank/DDBJ databases">
        <title>Reclassification of Massilia species as members of the genera Telluria, Duganella, Pseudoduganella, Mokoshia gen. nov. and Zemynaea gen. nov. using orthogonal and non-orthogonal genome-based approaches.</title>
        <authorList>
            <person name="Bowman J.P."/>
        </authorList>
    </citation>
    <scope>NUCLEOTIDE SEQUENCE [LARGE SCALE GENOMIC DNA]</scope>
    <source>
        <strain evidence="5 6">JCM 31606</strain>
    </source>
</reference>
<dbReference type="InterPro" id="IPR036390">
    <property type="entry name" value="WH_DNA-bd_sf"/>
</dbReference>
<evidence type="ECO:0000256" key="3">
    <source>
        <dbReference type="ARBA" id="ARBA00023163"/>
    </source>
</evidence>
<comment type="caution">
    <text evidence="5">The sequence shown here is derived from an EMBL/GenBank/DDBJ whole genome shotgun (WGS) entry which is preliminary data.</text>
</comment>
<dbReference type="EMBL" id="JANUGU010000007">
    <property type="protein sequence ID" value="MCS0660126.1"/>
    <property type="molecule type" value="Genomic_DNA"/>
</dbReference>
<keyword evidence="6" id="KW-1185">Reference proteome</keyword>
<dbReference type="PANTHER" id="PTHR43132">
    <property type="entry name" value="ARSENICAL RESISTANCE OPERON REPRESSOR ARSR-RELATED"/>
    <property type="match status" value="1"/>
</dbReference>